<dbReference type="SUPFAM" id="SSF53850">
    <property type="entry name" value="Periplasmic binding protein-like II"/>
    <property type="match status" value="1"/>
</dbReference>
<feature type="domain" description="HTH lysR-type" evidence="5">
    <location>
        <begin position="6"/>
        <end position="63"/>
    </location>
</feature>
<dbReference type="PROSITE" id="PS50931">
    <property type="entry name" value="HTH_LYSR"/>
    <property type="match status" value="1"/>
</dbReference>
<dbReference type="InterPro" id="IPR036390">
    <property type="entry name" value="WH_DNA-bd_sf"/>
</dbReference>
<dbReference type="InterPro" id="IPR058163">
    <property type="entry name" value="LysR-type_TF_proteobact-type"/>
</dbReference>
<organism evidence="6 7">
    <name type="scientific">Halocynthiibacter styelae</name>
    <dbReference type="NCBI Taxonomy" id="2761955"/>
    <lineage>
        <taxon>Bacteria</taxon>
        <taxon>Pseudomonadati</taxon>
        <taxon>Pseudomonadota</taxon>
        <taxon>Alphaproteobacteria</taxon>
        <taxon>Rhodobacterales</taxon>
        <taxon>Paracoccaceae</taxon>
        <taxon>Halocynthiibacter</taxon>
    </lineage>
</organism>
<keyword evidence="2" id="KW-0805">Transcription regulation</keyword>
<dbReference type="PANTHER" id="PTHR30537:SF79">
    <property type="entry name" value="TRANSCRIPTIONAL REGULATOR-RELATED"/>
    <property type="match status" value="1"/>
</dbReference>
<gene>
    <name evidence="6" type="ORF">H1D41_05395</name>
</gene>
<dbReference type="GO" id="GO:0003700">
    <property type="term" value="F:DNA-binding transcription factor activity"/>
    <property type="evidence" value="ECO:0007669"/>
    <property type="project" value="InterPro"/>
</dbReference>
<evidence type="ECO:0000259" key="5">
    <source>
        <dbReference type="PROSITE" id="PS50931"/>
    </source>
</evidence>
<dbReference type="Gene3D" id="3.40.190.10">
    <property type="entry name" value="Periplasmic binding protein-like II"/>
    <property type="match status" value="2"/>
</dbReference>
<dbReference type="InterPro" id="IPR036388">
    <property type="entry name" value="WH-like_DNA-bd_sf"/>
</dbReference>
<sequence length="298" mass="32788">MYRNLPSLNALRAFEAAGRHGSFSDAAVELGVSHSSVSRHIRGLELRLEVQLFRPQSRGVVLTDQGQAYLAQLSPAFDAIAEATDSLHPRSQSRITVNSDPLLAEKWLMPRLGAFHQLHPDIEIRLETSTRLARLDQHEADMALRFFRYSEAAGAAPLLFDSPLSPYGLQALGDAARDPRWFLSVQRLVDRDGDPWRDWLQAAGIPAGDVPDTKRSLKSPPLAIAAALAGQGVILTGPELIPGELADGRLIHLSDVTIQAGSYNLVLREGAARRRGVRRFTEWLLEEARQFREGPGAV</sequence>
<evidence type="ECO:0000256" key="4">
    <source>
        <dbReference type="ARBA" id="ARBA00023163"/>
    </source>
</evidence>
<evidence type="ECO:0000256" key="3">
    <source>
        <dbReference type="ARBA" id="ARBA00023125"/>
    </source>
</evidence>
<dbReference type="SUPFAM" id="SSF46785">
    <property type="entry name" value="Winged helix' DNA-binding domain"/>
    <property type="match status" value="1"/>
</dbReference>
<keyword evidence="3" id="KW-0238">DNA-binding</keyword>
<dbReference type="Gene3D" id="1.10.10.10">
    <property type="entry name" value="Winged helix-like DNA-binding domain superfamily/Winged helix DNA-binding domain"/>
    <property type="match status" value="1"/>
</dbReference>
<comment type="caution">
    <text evidence="6">The sequence shown here is derived from an EMBL/GenBank/DDBJ whole genome shotgun (WGS) entry which is preliminary data.</text>
</comment>
<keyword evidence="7" id="KW-1185">Reference proteome</keyword>
<name>A0A8J7LPN8_9RHOB</name>
<reference evidence="6" key="1">
    <citation type="submission" date="2020-10" db="EMBL/GenBank/DDBJ databases">
        <title>Paenihalocynthiibacter styelae gen. nov., sp. nov., isolated from stalked sea squirt Styela clava.</title>
        <authorList>
            <person name="Kim Y.-O."/>
            <person name="Yoon J.-H."/>
        </authorList>
    </citation>
    <scope>NUCLEOTIDE SEQUENCE</scope>
    <source>
        <strain evidence="6">MYP1-1</strain>
    </source>
</reference>
<dbReference type="Pfam" id="PF03466">
    <property type="entry name" value="LysR_substrate"/>
    <property type="match status" value="1"/>
</dbReference>
<evidence type="ECO:0000256" key="2">
    <source>
        <dbReference type="ARBA" id="ARBA00023015"/>
    </source>
</evidence>
<dbReference type="AlphaFoldDB" id="A0A8J7LPN8"/>
<evidence type="ECO:0000256" key="1">
    <source>
        <dbReference type="ARBA" id="ARBA00009437"/>
    </source>
</evidence>
<accession>A0A8J7LPN8</accession>
<proteinExistence type="inferred from homology"/>
<dbReference type="EMBL" id="JADCKQ010000003">
    <property type="protein sequence ID" value="MBI1493067.1"/>
    <property type="molecule type" value="Genomic_DNA"/>
</dbReference>
<dbReference type="GO" id="GO:0006351">
    <property type="term" value="P:DNA-templated transcription"/>
    <property type="evidence" value="ECO:0007669"/>
    <property type="project" value="TreeGrafter"/>
</dbReference>
<dbReference type="Pfam" id="PF00126">
    <property type="entry name" value="HTH_1"/>
    <property type="match status" value="1"/>
</dbReference>
<dbReference type="Proteomes" id="UP000640583">
    <property type="component" value="Unassembled WGS sequence"/>
</dbReference>
<evidence type="ECO:0000313" key="7">
    <source>
        <dbReference type="Proteomes" id="UP000640583"/>
    </source>
</evidence>
<dbReference type="InterPro" id="IPR005119">
    <property type="entry name" value="LysR_subst-bd"/>
</dbReference>
<keyword evidence="4" id="KW-0804">Transcription</keyword>
<dbReference type="GO" id="GO:0043565">
    <property type="term" value="F:sequence-specific DNA binding"/>
    <property type="evidence" value="ECO:0007669"/>
    <property type="project" value="TreeGrafter"/>
</dbReference>
<dbReference type="RefSeq" id="WP_228847924.1">
    <property type="nucleotide sequence ID" value="NZ_JADCKQ010000003.1"/>
</dbReference>
<dbReference type="PANTHER" id="PTHR30537">
    <property type="entry name" value="HTH-TYPE TRANSCRIPTIONAL REGULATOR"/>
    <property type="match status" value="1"/>
</dbReference>
<dbReference type="InterPro" id="IPR000847">
    <property type="entry name" value="LysR_HTH_N"/>
</dbReference>
<protein>
    <submittedName>
        <fullName evidence="6">LysR family transcriptional regulator</fullName>
    </submittedName>
</protein>
<comment type="similarity">
    <text evidence="1">Belongs to the LysR transcriptional regulatory family.</text>
</comment>
<evidence type="ECO:0000313" key="6">
    <source>
        <dbReference type="EMBL" id="MBI1493067.1"/>
    </source>
</evidence>